<sequence>MVKLAMSVMQCQGYTSFQNQCVFFDE</sequence>
<evidence type="ECO:0000313" key="1">
    <source>
        <dbReference type="EMBL" id="MBX58219.1"/>
    </source>
</evidence>
<dbReference type="AlphaFoldDB" id="A0A2P2PUB7"/>
<reference evidence="1" key="1">
    <citation type="submission" date="2018-02" db="EMBL/GenBank/DDBJ databases">
        <title>Rhizophora mucronata_Transcriptome.</title>
        <authorList>
            <person name="Meera S.P."/>
            <person name="Sreeshan A."/>
            <person name="Augustine A."/>
        </authorList>
    </citation>
    <scope>NUCLEOTIDE SEQUENCE</scope>
    <source>
        <tissue evidence="1">Leaf</tissue>
    </source>
</reference>
<dbReference type="EMBL" id="GGEC01077735">
    <property type="protein sequence ID" value="MBX58219.1"/>
    <property type="molecule type" value="Transcribed_RNA"/>
</dbReference>
<name>A0A2P2PUB7_RHIMU</name>
<proteinExistence type="predicted"/>
<protein>
    <submittedName>
        <fullName evidence="1">Uncharacterized protein</fullName>
    </submittedName>
</protein>
<accession>A0A2P2PUB7</accession>
<organism evidence="1">
    <name type="scientific">Rhizophora mucronata</name>
    <name type="common">Asiatic mangrove</name>
    <dbReference type="NCBI Taxonomy" id="61149"/>
    <lineage>
        <taxon>Eukaryota</taxon>
        <taxon>Viridiplantae</taxon>
        <taxon>Streptophyta</taxon>
        <taxon>Embryophyta</taxon>
        <taxon>Tracheophyta</taxon>
        <taxon>Spermatophyta</taxon>
        <taxon>Magnoliopsida</taxon>
        <taxon>eudicotyledons</taxon>
        <taxon>Gunneridae</taxon>
        <taxon>Pentapetalae</taxon>
        <taxon>rosids</taxon>
        <taxon>fabids</taxon>
        <taxon>Malpighiales</taxon>
        <taxon>Rhizophoraceae</taxon>
        <taxon>Rhizophora</taxon>
    </lineage>
</organism>